<dbReference type="OrthoDB" id="5416097at2759"/>
<proteinExistence type="predicted"/>
<dbReference type="GeneID" id="41990430"/>
<dbReference type="EMBL" id="QKXC01000025">
    <property type="protein sequence ID" value="RBR26200.1"/>
    <property type="molecule type" value="Genomic_DNA"/>
</dbReference>
<organism evidence="2 3">
    <name type="scientific">Fusarium coffeatum</name>
    <dbReference type="NCBI Taxonomy" id="231269"/>
    <lineage>
        <taxon>Eukaryota</taxon>
        <taxon>Fungi</taxon>
        <taxon>Dikarya</taxon>
        <taxon>Ascomycota</taxon>
        <taxon>Pezizomycotina</taxon>
        <taxon>Sordariomycetes</taxon>
        <taxon>Hypocreomycetidae</taxon>
        <taxon>Hypocreales</taxon>
        <taxon>Nectriaceae</taxon>
        <taxon>Fusarium</taxon>
        <taxon>Fusarium incarnatum-equiseti species complex</taxon>
    </lineage>
</organism>
<evidence type="ECO:0000256" key="1">
    <source>
        <dbReference type="SAM" id="MobiDB-lite"/>
    </source>
</evidence>
<dbReference type="Proteomes" id="UP000253153">
    <property type="component" value="Unassembled WGS sequence"/>
</dbReference>
<reference evidence="2 3" key="1">
    <citation type="submission" date="2018-06" db="EMBL/GenBank/DDBJ databases">
        <title>Fusarium incarnatum-equiseti species complex species 28.</title>
        <authorList>
            <person name="Gardiner D.M."/>
        </authorList>
    </citation>
    <scope>NUCLEOTIDE SEQUENCE [LARGE SCALE GENOMIC DNA]</scope>
    <source>
        <strain evidence="2 3">FIESC_28</strain>
    </source>
</reference>
<feature type="region of interest" description="Disordered" evidence="1">
    <location>
        <begin position="156"/>
        <end position="179"/>
    </location>
</feature>
<dbReference type="RefSeq" id="XP_031020791.1">
    <property type="nucleotide sequence ID" value="XM_031155134.1"/>
</dbReference>
<dbReference type="AlphaFoldDB" id="A0A366SBU8"/>
<evidence type="ECO:0000313" key="2">
    <source>
        <dbReference type="EMBL" id="RBR26200.1"/>
    </source>
</evidence>
<gene>
    <name evidence="2" type="ORF">FIESC28_00983</name>
</gene>
<evidence type="ECO:0000313" key="3">
    <source>
        <dbReference type="Proteomes" id="UP000253153"/>
    </source>
</evidence>
<accession>A0A366SBU8</accession>
<feature type="region of interest" description="Disordered" evidence="1">
    <location>
        <begin position="413"/>
        <end position="436"/>
    </location>
</feature>
<sequence length="436" mass="49809">MDFHDAATRSQDPNLHVAIASYLQSFDGAYDLLLRLIKYRRRNKSPEAPLDDEEYDLRCEYIRAIIEKQRKVRGNEHWMVSHIQFAYLLRMDPRKLEDFSITCGKQGFLPCQGQPILDSWGALTRHFFEPSELWDCAGFELPSEILYTTDKINAEVPGSEEEPSMSHAQGSEEPDDPIDRSQETFNLCLQLDNDTCVVTGYPLAFAGFIVPIEWNCTNEYLEYTKSLTSALSVIIDNPAGEEPLEHLKRLYDHKGSIDKSWNVISVSRDLYQLWRRGLWALKWLSAVALPEDPLKSRITLQFHWLKPWNTIPTLSATLKDENEALGSESALTASEDIYPPSDEVYVIARDHKSRQSIKSGDICTIIRFTEDIDKCKQMFDIQWEICNAAADSGFTGHANIDEEVEWDLDGEELPSEDEEWVMTDGSEGTWLPGGPE</sequence>
<evidence type="ECO:0008006" key="4">
    <source>
        <dbReference type="Google" id="ProtNLM"/>
    </source>
</evidence>
<comment type="caution">
    <text evidence="2">The sequence shown here is derived from an EMBL/GenBank/DDBJ whole genome shotgun (WGS) entry which is preliminary data.</text>
</comment>
<protein>
    <recommendedName>
        <fullName evidence="4">HNH nuclease domain-containing protein</fullName>
    </recommendedName>
</protein>
<name>A0A366SBU8_9HYPO</name>
<keyword evidence="3" id="KW-1185">Reference proteome</keyword>